<gene>
    <name evidence="1" type="ORF">RINTU1_30960</name>
</gene>
<evidence type="ECO:0000313" key="2">
    <source>
        <dbReference type="Proteomes" id="UP000504714"/>
    </source>
</evidence>
<comment type="caution">
    <text evidence="1">The sequence shown here is derived from an EMBL/GenBank/DDBJ whole genome shotgun (WGS) entry which is preliminary data.</text>
</comment>
<accession>A0A6L2ZQW8</accession>
<dbReference type="RefSeq" id="WP_176488688.1">
    <property type="nucleotide sequence ID" value="NZ_BLXO01000008.1"/>
</dbReference>
<dbReference type="Proteomes" id="UP000504714">
    <property type="component" value="Unassembled WGS sequence"/>
</dbReference>
<proteinExistence type="predicted"/>
<evidence type="ECO:0000313" key="1">
    <source>
        <dbReference type="EMBL" id="GFN47173.1"/>
    </source>
</evidence>
<name>A0A6L2ZQW8_9ENTR</name>
<protein>
    <submittedName>
        <fullName evidence="1">Uncharacterized protein</fullName>
    </submittedName>
</protein>
<reference evidence="1 2" key="1">
    <citation type="submission" date="2020-06" db="EMBL/GenBank/DDBJ databases">
        <title>The genome sequence of Candidatus Regiella insecticola strain Tut.</title>
        <authorList>
            <person name="Nikoh N."/>
            <person name="Tsuchida T."/>
            <person name="Koga R."/>
            <person name="Oshima K."/>
            <person name="Hattori M."/>
            <person name="Fukatsu T."/>
        </authorList>
    </citation>
    <scope>NUCLEOTIDE SEQUENCE [LARGE SCALE GENOMIC DNA]</scope>
    <source>
        <strain evidence="1 2">Tut</strain>
    </source>
</reference>
<sequence length="116" mass="13064">MTDRKKISPLIDINNLNENELVDLNNRIVERLRFLNTARAHVKMLEFKIGDEVFFQSYRGVTEGIIVKYNKKTVSIVTSGGQKWTVAPSLLTRKKAATKVRIIEGVSVQADPAYGS</sequence>
<dbReference type="EMBL" id="BLXO01000008">
    <property type="protein sequence ID" value="GFN47173.1"/>
    <property type="molecule type" value="Genomic_DNA"/>
</dbReference>
<organism evidence="1 2">
    <name type="scientific">Candidatus Regiella insecticola</name>
    <dbReference type="NCBI Taxonomy" id="138073"/>
    <lineage>
        <taxon>Bacteria</taxon>
        <taxon>Pseudomonadati</taxon>
        <taxon>Pseudomonadota</taxon>
        <taxon>Gammaproteobacteria</taxon>
        <taxon>Enterobacterales</taxon>
        <taxon>Enterobacteriaceae</taxon>
        <taxon>aphid secondary symbionts</taxon>
        <taxon>Candidatus Regiella</taxon>
    </lineage>
</organism>
<dbReference type="AlphaFoldDB" id="A0A6L2ZQW8"/>